<dbReference type="Gene3D" id="3.10.28.10">
    <property type="entry name" value="Homing endonucleases"/>
    <property type="match status" value="1"/>
</dbReference>
<protein>
    <recommendedName>
        <fullName evidence="1">Homing endonuclease LAGLIDADG domain-containing protein</fullName>
    </recommendedName>
</protein>
<dbReference type="AlphaFoldDB" id="A0A6M3M237"/>
<dbReference type="GO" id="GO:0004519">
    <property type="term" value="F:endonuclease activity"/>
    <property type="evidence" value="ECO:0007669"/>
    <property type="project" value="InterPro"/>
</dbReference>
<accession>A0A6M3M237</accession>
<gene>
    <name evidence="2" type="ORF">MM171A00654_0026</name>
</gene>
<proteinExistence type="predicted"/>
<sequence length="124" mass="14087">MEQELDGTDLLMYAFRDIAARALAAAVRDVMEEAYLAGIFDGEGSVFQNEGRWRVSVTNGHYRTLERFKERFGGSITERKPTEPHHSMCWNWSGSGHVAHRMAEALLPFLQIKRDQVGRACEAE</sequence>
<dbReference type="Pfam" id="PF14528">
    <property type="entry name" value="LAGLIDADG_3"/>
    <property type="match status" value="1"/>
</dbReference>
<evidence type="ECO:0000259" key="1">
    <source>
        <dbReference type="Pfam" id="PF14528"/>
    </source>
</evidence>
<dbReference type="InterPro" id="IPR004860">
    <property type="entry name" value="LAGLIDADG_dom"/>
</dbReference>
<evidence type="ECO:0000313" key="2">
    <source>
        <dbReference type="EMBL" id="QJB00240.1"/>
    </source>
</evidence>
<dbReference type="EMBL" id="MT143685">
    <property type="protein sequence ID" value="QJB00240.1"/>
    <property type="molecule type" value="Genomic_DNA"/>
</dbReference>
<name>A0A6M3M237_9ZZZZ</name>
<organism evidence="2">
    <name type="scientific">viral metagenome</name>
    <dbReference type="NCBI Taxonomy" id="1070528"/>
    <lineage>
        <taxon>unclassified sequences</taxon>
        <taxon>metagenomes</taxon>
        <taxon>organismal metagenomes</taxon>
    </lineage>
</organism>
<feature type="domain" description="Homing endonuclease LAGLIDADG" evidence="1">
    <location>
        <begin position="33"/>
        <end position="74"/>
    </location>
</feature>
<dbReference type="SUPFAM" id="SSF55608">
    <property type="entry name" value="Homing endonucleases"/>
    <property type="match status" value="1"/>
</dbReference>
<dbReference type="InterPro" id="IPR027434">
    <property type="entry name" value="Homing_endonucl"/>
</dbReference>
<reference evidence="2" key="1">
    <citation type="submission" date="2020-03" db="EMBL/GenBank/DDBJ databases">
        <title>The deep terrestrial virosphere.</title>
        <authorList>
            <person name="Holmfeldt K."/>
            <person name="Nilsson E."/>
            <person name="Simone D."/>
            <person name="Lopez-Fernandez M."/>
            <person name="Wu X."/>
            <person name="de Brujin I."/>
            <person name="Lundin D."/>
            <person name="Andersson A."/>
            <person name="Bertilsson S."/>
            <person name="Dopson M."/>
        </authorList>
    </citation>
    <scope>NUCLEOTIDE SEQUENCE</scope>
    <source>
        <strain evidence="2">MM171A00654</strain>
    </source>
</reference>